<keyword evidence="1" id="KW-0285">Flavoprotein</keyword>
<dbReference type="EMBL" id="MU004234">
    <property type="protein sequence ID" value="KAF2670121.1"/>
    <property type="molecule type" value="Genomic_DNA"/>
</dbReference>
<reference evidence="4" key="1">
    <citation type="journal article" date="2020" name="Stud. Mycol.">
        <title>101 Dothideomycetes genomes: a test case for predicting lifestyles and emergence of pathogens.</title>
        <authorList>
            <person name="Haridas S."/>
            <person name="Albert R."/>
            <person name="Binder M."/>
            <person name="Bloem J."/>
            <person name="Labutti K."/>
            <person name="Salamov A."/>
            <person name="Andreopoulos B."/>
            <person name="Baker S."/>
            <person name="Barry K."/>
            <person name="Bills G."/>
            <person name="Bluhm B."/>
            <person name="Cannon C."/>
            <person name="Castanera R."/>
            <person name="Culley D."/>
            <person name="Daum C."/>
            <person name="Ezra D."/>
            <person name="Gonzalez J."/>
            <person name="Henrissat B."/>
            <person name="Kuo A."/>
            <person name="Liang C."/>
            <person name="Lipzen A."/>
            <person name="Lutzoni F."/>
            <person name="Magnuson J."/>
            <person name="Mondo S."/>
            <person name="Nolan M."/>
            <person name="Ohm R."/>
            <person name="Pangilinan J."/>
            <person name="Park H.-J."/>
            <person name="Ramirez L."/>
            <person name="Alfaro M."/>
            <person name="Sun H."/>
            <person name="Tritt A."/>
            <person name="Yoshinaga Y."/>
            <person name="Zwiers L.-H."/>
            <person name="Turgeon B."/>
            <person name="Goodwin S."/>
            <person name="Spatafora J."/>
            <person name="Crous P."/>
            <person name="Grigoriev I."/>
        </authorList>
    </citation>
    <scope>NUCLEOTIDE SEQUENCE</scope>
    <source>
        <strain evidence="4">CBS 115976</strain>
    </source>
</reference>
<dbReference type="CDD" id="cd04730">
    <property type="entry name" value="NPD_like"/>
    <property type="match status" value="1"/>
</dbReference>
<dbReference type="AlphaFoldDB" id="A0A6A6UEY0"/>
<protein>
    <submittedName>
        <fullName evidence="4">Inosine monophosphate dehydrogenase</fullName>
    </submittedName>
</protein>
<evidence type="ECO:0000313" key="5">
    <source>
        <dbReference type="Proteomes" id="UP000799302"/>
    </source>
</evidence>
<organism evidence="4 5">
    <name type="scientific">Microthyrium microscopicum</name>
    <dbReference type="NCBI Taxonomy" id="703497"/>
    <lineage>
        <taxon>Eukaryota</taxon>
        <taxon>Fungi</taxon>
        <taxon>Dikarya</taxon>
        <taxon>Ascomycota</taxon>
        <taxon>Pezizomycotina</taxon>
        <taxon>Dothideomycetes</taxon>
        <taxon>Dothideomycetes incertae sedis</taxon>
        <taxon>Microthyriales</taxon>
        <taxon>Microthyriaceae</taxon>
        <taxon>Microthyrium</taxon>
    </lineage>
</organism>
<dbReference type="InterPro" id="IPR013785">
    <property type="entry name" value="Aldolase_TIM"/>
</dbReference>
<dbReference type="GO" id="GO:0018580">
    <property type="term" value="F:nitronate monooxygenase activity"/>
    <property type="evidence" value="ECO:0007669"/>
    <property type="project" value="InterPro"/>
</dbReference>
<gene>
    <name evidence="4" type="ORF">BT63DRAFT_230416</name>
</gene>
<evidence type="ECO:0000313" key="4">
    <source>
        <dbReference type="EMBL" id="KAF2670121.1"/>
    </source>
</evidence>
<keyword evidence="5" id="KW-1185">Reference proteome</keyword>
<sequence length="316" mass="33642">MGTRRIIAQYPWAKAPLIVSAPMRQIALSELATEVSLAGGLGFIGSGSDQSDLDQILEDSRRLLSKIEPPLVANHGTLPVGVGFLNWGADLKAALSSIKKYKPAAIWLFAPRHNDNLVEWTQRTRSLTNGATKIWIQVGCVDDAMDVVKSCKPDVLIVQGCDAGGHGLNQSASIISLLPEVSSGLGTLVESGELKAAEYPILIATGGIVEGRGVAAALALGADGVCMGTRYLASHEANLSKGYKDEIIKRHNGGKCTVRSSIYDQLRGTTDWPKEYGGRGVINQSYHDAMAGIDWTENKSKYAEAVKAGRLLSGLS</sequence>
<dbReference type="SUPFAM" id="SSF51412">
    <property type="entry name" value="Inosine monophosphate dehydrogenase (IMPDH)"/>
    <property type="match status" value="1"/>
</dbReference>
<dbReference type="Pfam" id="PF03060">
    <property type="entry name" value="NMO"/>
    <property type="match status" value="1"/>
</dbReference>
<evidence type="ECO:0000256" key="1">
    <source>
        <dbReference type="ARBA" id="ARBA00022630"/>
    </source>
</evidence>
<keyword evidence="3" id="KW-0560">Oxidoreductase</keyword>
<evidence type="ECO:0000256" key="3">
    <source>
        <dbReference type="ARBA" id="ARBA00023002"/>
    </source>
</evidence>
<dbReference type="PANTHER" id="PTHR32332">
    <property type="entry name" value="2-NITROPROPANE DIOXYGENASE"/>
    <property type="match status" value="1"/>
</dbReference>
<dbReference type="PANTHER" id="PTHR32332:SF34">
    <property type="entry name" value="2-NITROPROPANE DIOXYGENASE FAMILY, PUTATIVE-RELATED"/>
    <property type="match status" value="1"/>
</dbReference>
<keyword evidence="2" id="KW-0288">FMN</keyword>
<dbReference type="Gene3D" id="3.20.20.70">
    <property type="entry name" value="Aldolase class I"/>
    <property type="match status" value="1"/>
</dbReference>
<dbReference type="OrthoDB" id="2349068at2759"/>
<name>A0A6A6UEY0_9PEZI</name>
<evidence type="ECO:0000256" key="2">
    <source>
        <dbReference type="ARBA" id="ARBA00022643"/>
    </source>
</evidence>
<dbReference type="Proteomes" id="UP000799302">
    <property type="component" value="Unassembled WGS sequence"/>
</dbReference>
<accession>A0A6A6UEY0</accession>
<proteinExistence type="predicted"/>
<dbReference type="InterPro" id="IPR004136">
    <property type="entry name" value="NMO"/>
</dbReference>